<feature type="domain" description="HTH cro/C1-type" evidence="4">
    <location>
        <begin position="14"/>
        <end position="68"/>
    </location>
</feature>
<evidence type="ECO:0000256" key="2">
    <source>
        <dbReference type="ARBA" id="ARBA00023125"/>
    </source>
</evidence>
<dbReference type="GO" id="GO:0005829">
    <property type="term" value="C:cytosol"/>
    <property type="evidence" value="ECO:0007669"/>
    <property type="project" value="TreeGrafter"/>
</dbReference>
<organism evidence="5 6">
    <name type="scientific">Streptomyces alfalfae</name>
    <dbReference type="NCBI Taxonomy" id="1642299"/>
    <lineage>
        <taxon>Bacteria</taxon>
        <taxon>Bacillati</taxon>
        <taxon>Actinomycetota</taxon>
        <taxon>Actinomycetes</taxon>
        <taxon>Kitasatosporales</taxon>
        <taxon>Streptomycetaceae</taxon>
        <taxon>Streptomyces</taxon>
    </lineage>
</organism>
<dbReference type="CDD" id="cd00093">
    <property type="entry name" value="HTH_XRE"/>
    <property type="match status" value="1"/>
</dbReference>
<evidence type="ECO:0000313" key="6">
    <source>
        <dbReference type="Proteomes" id="UP000596130"/>
    </source>
</evidence>
<dbReference type="InterPro" id="IPR010982">
    <property type="entry name" value="Lambda_DNA-bd_dom_sf"/>
</dbReference>
<dbReference type="InterPro" id="IPR050807">
    <property type="entry name" value="TransReg_Diox_bact_type"/>
</dbReference>
<dbReference type="Pfam" id="PF01381">
    <property type="entry name" value="HTH_3"/>
    <property type="match status" value="1"/>
</dbReference>
<sequence>MDDRAVLVKFGLRVRGLREARGLSQESLAELSVLHRTYVGSVERGERNISLVNIHRLARALNVAPAELLKDSEGGDE</sequence>
<dbReference type="Gene3D" id="1.10.260.40">
    <property type="entry name" value="lambda repressor-like DNA-binding domains"/>
    <property type="match status" value="1"/>
</dbReference>
<evidence type="ECO:0000313" key="5">
    <source>
        <dbReference type="EMBL" id="QQC90593.1"/>
    </source>
</evidence>
<dbReference type="PANTHER" id="PTHR46797:SF23">
    <property type="entry name" value="HTH-TYPE TRANSCRIPTIONAL REGULATOR SUTR"/>
    <property type="match status" value="1"/>
</dbReference>
<gene>
    <name evidence="5" type="ORF">I8755_20930</name>
</gene>
<evidence type="ECO:0000259" key="4">
    <source>
        <dbReference type="PROSITE" id="PS50943"/>
    </source>
</evidence>
<evidence type="ECO:0000256" key="3">
    <source>
        <dbReference type="ARBA" id="ARBA00023163"/>
    </source>
</evidence>
<dbReference type="SMART" id="SM00530">
    <property type="entry name" value="HTH_XRE"/>
    <property type="match status" value="1"/>
</dbReference>
<evidence type="ECO:0000256" key="1">
    <source>
        <dbReference type="ARBA" id="ARBA00023015"/>
    </source>
</evidence>
<dbReference type="GO" id="GO:0003677">
    <property type="term" value="F:DNA binding"/>
    <property type="evidence" value="ECO:0007669"/>
    <property type="project" value="UniProtKB-KW"/>
</dbReference>
<proteinExistence type="predicted"/>
<dbReference type="InterPro" id="IPR001387">
    <property type="entry name" value="Cro/C1-type_HTH"/>
</dbReference>
<dbReference type="Proteomes" id="UP000596130">
    <property type="component" value="Chromosome"/>
</dbReference>
<keyword evidence="1" id="KW-0805">Transcription regulation</keyword>
<dbReference type="SUPFAM" id="SSF47413">
    <property type="entry name" value="lambda repressor-like DNA-binding domains"/>
    <property type="match status" value="1"/>
</dbReference>
<accession>A0A7T4PHW5</accession>
<name>A0A7T4PHW5_9ACTN</name>
<keyword evidence="3" id="KW-0804">Transcription</keyword>
<reference evidence="5 6" key="1">
    <citation type="submission" date="2020-12" db="EMBL/GenBank/DDBJ databases">
        <title>Identification and biosynthesis of polyene macrolides produced by Streptomyces alfalfae Men-myco-93-63.</title>
        <authorList>
            <person name="Liu D."/>
            <person name="Li Y."/>
            <person name="Liu L."/>
            <person name="Han X."/>
            <person name="Shen F."/>
        </authorList>
    </citation>
    <scope>NUCLEOTIDE SEQUENCE [LARGE SCALE GENOMIC DNA]</scope>
    <source>
        <strain evidence="5 6">Men-myco-93-63</strain>
    </source>
</reference>
<dbReference type="PANTHER" id="PTHR46797">
    <property type="entry name" value="HTH-TYPE TRANSCRIPTIONAL REGULATOR"/>
    <property type="match status" value="1"/>
</dbReference>
<protein>
    <submittedName>
        <fullName evidence="5">Helix-turn-helix transcriptional regulator</fullName>
    </submittedName>
</protein>
<keyword evidence="2" id="KW-0238">DNA-binding</keyword>
<dbReference type="AlphaFoldDB" id="A0A7T4PHW5"/>
<dbReference type="PROSITE" id="PS50943">
    <property type="entry name" value="HTH_CROC1"/>
    <property type="match status" value="1"/>
</dbReference>
<dbReference type="EMBL" id="CP065959">
    <property type="protein sequence ID" value="QQC90593.1"/>
    <property type="molecule type" value="Genomic_DNA"/>
</dbReference>
<dbReference type="GO" id="GO:0003700">
    <property type="term" value="F:DNA-binding transcription factor activity"/>
    <property type="evidence" value="ECO:0007669"/>
    <property type="project" value="TreeGrafter"/>
</dbReference>